<evidence type="ECO:0000259" key="6">
    <source>
        <dbReference type="PROSITE" id="PS51898"/>
    </source>
</evidence>
<feature type="domain" description="Tyr recombinase" evidence="6">
    <location>
        <begin position="505"/>
        <end position="691"/>
    </location>
</feature>
<dbReference type="PANTHER" id="PTHR30349">
    <property type="entry name" value="PHAGE INTEGRASE-RELATED"/>
    <property type="match status" value="1"/>
</dbReference>
<name>Q024R7_SOLUE</name>
<dbReference type="KEGG" id="sus:Acid_2520"/>
<dbReference type="GO" id="GO:0003677">
    <property type="term" value="F:DNA binding"/>
    <property type="evidence" value="ECO:0007669"/>
    <property type="project" value="UniProtKB-UniRule"/>
</dbReference>
<evidence type="ECO:0000256" key="1">
    <source>
        <dbReference type="ARBA" id="ARBA00008857"/>
    </source>
</evidence>
<dbReference type="InterPro" id="IPR004107">
    <property type="entry name" value="Integrase_SAM-like_N"/>
</dbReference>
<dbReference type="eggNOG" id="COG4974">
    <property type="taxonomic scope" value="Bacteria"/>
</dbReference>
<dbReference type="GO" id="GO:0015074">
    <property type="term" value="P:DNA integration"/>
    <property type="evidence" value="ECO:0007669"/>
    <property type="project" value="UniProtKB-KW"/>
</dbReference>
<comment type="similarity">
    <text evidence="1">Belongs to the 'phage' integrase family.</text>
</comment>
<dbReference type="InterPro" id="IPR011010">
    <property type="entry name" value="DNA_brk_join_enz"/>
</dbReference>
<evidence type="ECO:0000259" key="7">
    <source>
        <dbReference type="PROSITE" id="PS51900"/>
    </source>
</evidence>
<evidence type="ECO:0000313" key="8">
    <source>
        <dbReference type="EMBL" id="ABJ83509.1"/>
    </source>
</evidence>
<dbReference type="GO" id="GO:0006310">
    <property type="term" value="P:DNA recombination"/>
    <property type="evidence" value="ECO:0007669"/>
    <property type="project" value="UniProtKB-KW"/>
</dbReference>
<organism evidence="8">
    <name type="scientific">Solibacter usitatus (strain Ellin6076)</name>
    <dbReference type="NCBI Taxonomy" id="234267"/>
    <lineage>
        <taxon>Bacteria</taxon>
        <taxon>Pseudomonadati</taxon>
        <taxon>Acidobacteriota</taxon>
        <taxon>Terriglobia</taxon>
        <taxon>Bryobacterales</taxon>
        <taxon>Solibacteraceae</taxon>
        <taxon>Candidatus Solibacter</taxon>
    </lineage>
</organism>
<dbReference type="InterPro" id="IPR050090">
    <property type="entry name" value="Tyrosine_recombinase_XerCD"/>
</dbReference>
<dbReference type="AlphaFoldDB" id="Q024R7"/>
<dbReference type="InParanoid" id="Q024R7"/>
<dbReference type="PROSITE" id="PS51900">
    <property type="entry name" value="CB"/>
    <property type="match status" value="2"/>
</dbReference>
<protein>
    <submittedName>
        <fullName evidence="8">Phage integrase family protein</fullName>
    </submittedName>
</protein>
<reference evidence="8" key="1">
    <citation type="submission" date="2006-10" db="EMBL/GenBank/DDBJ databases">
        <title>Complete sequence of Solibacter usitatus Ellin6076.</title>
        <authorList>
            <consortium name="US DOE Joint Genome Institute"/>
            <person name="Copeland A."/>
            <person name="Lucas S."/>
            <person name="Lapidus A."/>
            <person name="Barry K."/>
            <person name="Detter J.C."/>
            <person name="Glavina del Rio T."/>
            <person name="Hammon N."/>
            <person name="Israni S."/>
            <person name="Dalin E."/>
            <person name="Tice H."/>
            <person name="Pitluck S."/>
            <person name="Thompson L.S."/>
            <person name="Brettin T."/>
            <person name="Bruce D."/>
            <person name="Han C."/>
            <person name="Tapia R."/>
            <person name="Gilna P."/>
            <person name="Schmutz J."/>
            <person name="Larimer F."/>
            <person name="Land M."/>
            <person name="Hauser L."/>
            <person name="Kyrpides N."/>
            <person name="Mikhailova N."/>
            <person name="Janssen P.H."/>
            <person name="Kuske C.R."/>
            <person name="Richardson P."/>
        </authorList>
    </citation>
    <scope>NUCLEOTIDE SEQUENCE</scope>
    <source>
        <strain evidence="8">Ellin6076</strain>
    </source>
</reference>
<dbReference type="Gene3D" id="1.10.443.10">
    <property type="entry name" value="Intergrase catalytic core"/>
    <property type="match status" value="1"/>
</dbReference>
<feature type="domain" description="Core-binding (CB)" evidence="7">
    <location>
        <begin position="396"/>
        <end position="482"/>
    </location>
</feature>
<accession>Q024R7</accession>
<proteinExistence type="inferred from homology"/>
<gene>
    <name evidence="8" type="ordered locus">Acid_2520</name>
</gene>
<dbReference type="HOGENOM" id="CLU_388780_0_0_0"/>
<dbReference type="InterPro" id="IPR002104">
    <property type="entry name" value="Integrase_catalytic"/>
</dbReference>
<dbReference type="STRING" id="234267.Acid_2520"/>
<dbReference type="InterPro" id="IPR010998">
    <property type="entry name" value="Integrase_recombinase_N"/>
</dbReference>
<keyword evidence="3 5" id="KW-0238">DNA-binding</keyword>
<keyword evidence="4" id="KW-0233">DNA recombination</keyword>
<evidence type="ECO:0000256" key="3">
    <source>
        <dbReference type="ARBA" id="ARBA00023125"/>
    </source>
</evidence>
<dbReference type="Gene3D" id="1.10.150.130">
    <property type="match status" value="2"/>
</dbReference>
<evidence type="ECO:0000256" key="4">
    <source>
        <dbReference type="ARBA" id="ARBA00023172"/>
    </source>
</evidence>
<dbReference type="CDD" id="cd01188">
    <property type="entry name" value="INT_RitA_C_like"/>
    <property type="match status" value="1"/>
</dbReference>
<sequence length="710" mass="83084">MRESDFSRWAIKQYTCNGRHFLNHIVSRGIRLKAVRPDDVEEYLRTQWQRYWRRNRHRPADEAEWRSRFTSSAHMLLRLAQGAWPPLTSLESRVQTFKETLEQEHLRPETIRQYLDQARLFLAYLDRQQLLLERVTPQDLDGFIAERLRIYRRQFGHLPRRLVRWRCEYTKAIHRLLRGAQEQWPPPSSGDPDLQQFQTHLTERGLDPSYVQDYLCHARQFIDYLNLKGMSLAAVRLEDVDAYFRVALRIYRKRKPNLPKKLDYWRMISRRAVDGLLRFTQGEWPPGSRPEPVLSDFRSHLEKFRYNQLGIPSYVSAARQFIRYLKQQGLSIEAARPAHVESFIQAKLDRFKQRHRTLPRHPRQWRTRYSGAIHRLLRMVNPNWPPPEPPANERERFQREVIDGYGRWLVDIHGLSKGTLRKNGDAARVFVQWLGDRANRDSLSRIGLADIDQYLSWRMPGLRRATRHGVSQCLRSFLRYLHAEKFVAKDLSPVVSGPIMYKFEDIPRAFTEPQVKALLETTRQDKTPTGLRDHAILMLLSTYGLRAGEVVRLRLDDIDWRADRLRVRQSKSGAGSFLPLLPPVGEALLNYLRRGRPQTDIREVFLRVRAPHGAFPWGGSLHTIIQRRLKQAGIQVKGRHGAHAFRFARAGSLLEADVPLKSIGDLLGHRSAESTEIYLRLATEDLRAISIDLPGKGEPCQIGRTKKTKR</sequence>
<dbReference type="Pfam" id="PF00589">
    <property type="entry name" value="Phage_integrase"/>
    <property type="match status" value="1"/>
</dbReference>
<dbReference type="SUPFAM" id="SSF56349">
    <property type="entry name" value="DNA breaking-rejoining enzymes"/>
    <property type="match status" value="1"/>
</dbReference>
<feature type="domain" description="Core-binding (CB)" evidence="7">
    <location>
        <begin position="88"/>
        <end position="226"/>
    </location>
</feature>
<evidence type="ECO:0000256" key="5">
    <source>
        <dbReference type="PROSITE-ProRule" id="PRU01248"/>
    </source>
</evidence>
<dbReference type="InterPro" id="IPR044068">
    <property type="entry name" value="CB"/>
</dbReference>
<dbReference type="InterPro" id="IPR013762">
    <property type="entry name" value="Integrase-like_cat_sf"/>
</dbReference>
<dbReference type="EMBL" id="CP000473">
    <property type="protein sequence ID" value="ABJ83509.1"/>
    <property type="molecule type" value="Genomic_DNA"/>
</dbReference>
<dbReference type="Pfam" id="PF02899">
    <property type="entry name" value="Phage_int_SAM_1"/>
    <property type="match status" value="1"/>
</dbReference>
<keyword evidence="2" id="KW-0229">DNA integration</keyword>
<dbReference type="PANTHER" id="PTHR30349:SF41">
    <property type="entry name" value="INTEGRASE_RECOMBINASE PROTEIN MJ0367-RELATED"/>
    <property type="match status" value="1"/>
</dbReference>
<dbReference type="PROSITE" id="PS51898">
    <property type="entry name" value="TYR_RECOMBINASE"/>
    <property type="match status" value="1"/>
</dbReference>
<evidence type="ECO:0000256" key="2">
    <source>
        <dbReference type="ARBA" id="ARBA00022908"/>
    </source>
</evidence>